<feature type="domain" description="VOC" evidence="1">
    <location>
        <begin position="1"/>
        <end position="119"/>
    </location>
</feature>
<gene>
    <name evidence="2" type="ORF">MAIT1_00708</name>
</gene>
<keyword evidence="3" id="KW-1185">Reference proteome</keyword>
<organism evidence="2 3">
    <name type="scientific">Magnetofaba australis IT-1</name>
    <dbReference type="NCBI Taxonomy" id="1434232"/>
    <lineage>
        <taxon>Bacteria</taxon>
        <taxon>Pseudomonadati</taxon>
        <taxon>Pseudomonadota</taxon>
        <taxon>Magnetococcia</taxon>
        <taxon>Magnetococcales</taxon>
        <taxon>Magnetococcaceae</taxon>
        <taxon>Magnetofaba</taxon>
    </lineage>
</organism>
<dbReference type="STRING" id="1434232.MAIT1_00708"/>
<dbReference type="InterPro" id="IPR029068">
    <property type="entry name" value="Glyas_Bleomycin-R_OHBP_Dase"/>
</dbReference>
<proteinExistence type="predicted"/>
<accession>A0A1Y2JZA4</accession>
<dbReference type="Gene3D" id="3.10.180.10">
    <property type="entry name" value="2,3-Dihydroxybiphenyl 1,2-Dioxygenase, domain 1"/>
    <property type="match status" value="1"/>
</dbReference>
<dbReference type="InterPro" id="IPR037523">
    <property type="entry name" value="VOC_core"/>
</dbReference>
<dbReference type="SUPFAM" id="SSF54593">
    <property type="entry name" value="Glyoxalase/Bleomycin resistance protein/Dihydroxybiphenyl dioxygenase"/>
    <property type="match status" value="1"/>
</dbReference>
<sequence length="144" mass="16066">MVLPNCAQALAFYAKAFDAETTQRIKGPNNQGVIHAEMRIGDSIIMMTDENPRWGAVSARALKASPISFYLYVADADAFYAQAVDAGCEAIFPLEDTYWGDRMGKVQDPFGYQWSIATRQEELSDLELRLRSDAFVVELSKKMG</sequence>
<keyword evidence="2" id="KW-0223">Dioxygenase</keyword>
<dbReference type="Proteomes" id="UP000194003">
    <property type="component" value="Unassembled WGS sequence"/>
</dbReference>
<reference evidence="2 3" key="1">
    <citation type="journal article" date="2016" name="BMC Genomics">
        <title>Combined genomic and structural analyses of a cultured magnetotactic bacterium reveals its niche adaptation to a dynamic environment.</title>
        <authorList>
            <person name="Araujo A.C."/>
            <person name="Morillo V."/>
            <person name="Cypriano J."/>
            <person name="Teixeira L.C."/>
            <person name="Leao P."/>
            <person name="Lyra S."/>
            <person name="Almeida L.G."/>
            <person name="Bazylinski D.A."/>
            <person name="Vasconcellos A.T."/>
            <person name="Abreu F."/>
            <person name="Lins U."/>
        </authorList>
    </citation>
    <scope>NUCLEOTIDE SEQUENCE [LARGE SCALE GENOMIC DNA]</scope>
    <source>
        <strain evidence="2 3">IT-1</strain>
    </source>
</reference>
<keyword evidence="2" id="KW-0560">Oxidoreductase</keyword>
<dbReference type="PANTHER" id="PTHR34109">
    <property type="entry name" value="BNAUNNG04460D PROTEIN-RELATED"/>
    <property type="match status" value="1"/>
</dbReference>
<evidence type="ECO:0000259" key="1">
    <source>
        <dbReference type="PROSITE" id="PS51819"/>
    </source>
</evidence>
<evidence type="ECO:0000313" key="2">
    <source>
        <dbReference type="EMBL" id="OSM00240.1"/>
    </source>
</evidence>
<dbReference type="PANTHER" id="PTHR34109:SF1">
    <property type="entry name" value="VOC DOMAIN-CONTAINING PROTEIN"/>
    <property type="match status" value="1"/>
</dbReference>
<dbReference type="CDD" id="cd07246">
    <property type="entry name" value="VOC_like"/>
    <property type="match status" value="1"/>
</dbReference>
<comment type="caution">
    <text evidence="2">The sequence shown here is derived from an EMBL/GenBank/DDBJ whole genome shotgun (WGS) entry which is preliminary data.</text>
</comment>
<protein>
    <submittedName>
        <fullName evidence="2">Putative Glyoxalase/bleomycin resistance protein/dioxygenase</fullName>
    </submittedName>
</protein>
<dbReference type="PROSITE" id="PS51819">
    <property type="entry name" value="VOC"/>
    <property type="match status" value="1"/>
</dbReference>
<dbReference type="Pfam" id="PF00903">
    <property type="entry name" value="Glyoxalase"/>
    <property type="match status" value="1"/>
</dbReference>
<evidence type="ECO:0000313" key="3">
    <source>
        <dbReference type="Proteomes" id="UP000194003"/>
    </source>
</evidence>
<dbReference type="GO" id="GO:0051213">
    <property type="term" value="F:dioxygenase activity"/>
    <property type="evidence" value="ECO:0007669"/>
    <property type="project" value="UniProtKB-KW"/>
</dbReference>
<dbReference type="InterPro" id="IPR004360">
    <property type="entry name" value="Glyas_Fos-R_dOase_dom"/>
</dbReference>
<name>A0A1Y2JZA4_9PROT</name>
<dbReference type="EMBL" id="LVJN01000021">
    <property type="protein sequence ID" value="OSM00240.1"/>
    <property type="molecule type" value="Genomic_DNA"/>
</dbReference>
<dbReference type="AlphaFoldDB" id="A0A1Y2JZA4"/>